<protein>
    <submittedName>
        <fullName evidence="2">Uncharacterized protein</fullName>
    </submittedName>
</protein>
<reference evidence="2 3" key="1">
    <citation type="submission" date="2020-08" db="EMBL/GenBank/DDBJ databases">
        <title>Sequencing the genomes of 1000 actinobacteria strains.</title>
        <authorList>
            <person name="Klenk H.-P."/>
        </authorList>
    </citation>
    <scope>NUCLEOTIDE SEQUENCE [LARGE SCALE GENOMIC DNA]</scope>
    <source>
        <strain evidence="2 3">DSM 44593</strain>
    </source>
</reference>
<evidence type="ECO:0000256" key="1">
    <source>
        <dbReference type="SAM" id="MobiDB-lite"/>
    </source>
</evidence>
<keyword evidence="3" id="KW-1185">Reference proteome</keyword>
<evidence type="ECO:0000313" key="2">
    <source>
        <dbReference type="EMBL" id="MBB5998727.1"/>
    </source>
</evidence>
<gene>
    <name evidence="2" type="ORF">HNR25_002478</name>
</gene>
<comment type="caution">
    <text evidence="2">The sequence shown here is derived from an EMBL/GenBank/DDBJ whole genome shotgun (WGS) entry which is preliminary data.</text>
</comment>
<proteinExistence type="predicted"/>
<dbReference type="Proteomes" id="UP000578077">
    <property type="component" value="Unassembled WGS sequence"/>
</dbReference>
<feature type="region of interest" description="Disordered" evidence="1">
    <location>
        <begin position="1"/>
        <end position="20"/>
    </location>
</feature>
<accession>A0A841E4E5</accession>
<sequence>MSQTPFPMPETVRALHRTPEGVPIPWNTEWDSSENRRIVQRLTPAPRLDCDCIIGRGEPRMGGQCPSRQRMAVTGRLCGVCGTPVDARTSVAWISATPGASLVEPGAHPACLAYAMCACPHLQHLLHRSRVIECQEYAVAESHIVLREGAALERVPAPLDSTRPGLLDFYVSLPHESRTTYARRWLDEQTARN</sequence>
<organism evidence="2 3">
    <name type="scientific">Streptomonospora salina</name>
    <dbReference type="NCBI Taxonomy" id="104205"/>
    <lineage>
        <taxon>Bacteria</taxon>
        <taxon>Bacillati</taxon>
        <taxon>Actinomycetota</taxon>
        <taxon>Actinomycetes</taxon>
        <taxon>Streptosporangiales</taxon>
        <taxon>Nocardiopsidaceae</taxon>
        <taxon>Streptomonospora</taxon>
    </lineage>
</organism>
<dbReference type="RefSeq" id="WP_184635172.1">
    <property type="nucleotide sequence ID" value="NZ_BAABKT010000041.1"/>
</dbReference>
<dbReference type="AlphaFoldDB" id="A0A841E4E5"/>
<dbReference type="EMBL" id="JACHLY010000001">
    <property type="protein sequence ID" value="MBB5998727.1"/>
    <property type="molecule type" value="Genomic_DNA"/>
</dbReference>
<name>A0A841E4E5_9ACTN</name>
<evidence type="ECO:0000313" key="3">
    <source>
        <dbReference type="Proteomes" id="UP000578077"/>
    </source>
</evidence>